<reference evidence="2 3" key="1">
    <citation type="submission" date="2015-03" db="EMBL/GenBank/DDBJ databases">
        <title>Whole genome Sequence of Mycobacteriophages from Delhi, India.</title>
        <authorList>
            <person name="Bajpai U."/>
        </authorList>
    </citation>
    <scope>NUCLEOTIDE SEQUENCE [LARGE SCALE GENOMIC DNA]</scope>
</reference>
<evidence type="ECO:0000313" key="2">
    <source>
        <dbReference type="EMBL" id="AKF12318.1"/>
    </source>
</evidence>
<sequence>MTEGKGRDELIAEYDEWQSVHDVPAADDSE</sequence>
<evidence type="ECO:0000313" key="3">
    <source>
        <dbReference type="Proteomes" id="UP000229331"/>
    </source>
</evidence>
<gene>
    <name evidence="2" type="ORF">PDRPv_24</name>
</gene>
<organism evidence="2 3">
    <name type="scientific">Mycobacterium phage PDRPv</name>
    <dbReference type="NCBI Taxonomy" id="1640882"/>
    <lineage>
        <taxon>Viruses</taxon>
        <taxon>Duplodnaviria</taxon>
        <taxon>Heunggongvirae</taxon>
        <taxon>Uroviricota</taxon>
        <taxon>Caudoviricetes</taxon>
        <taxon>Bclasvirinae</taxon>
        <taxon>Pegunavirus</taxon>
        <taxon>Pegunavirus oline</taxon>
    </lineage>
</organism>
<evidence type="ECO:0000256" key="1">
    <source>
        <dbReference type="SAM" id="MobiDB-lite"/>
    </source>
</evidence>
<dbReference type="Proteomes" id="UP000229331">
    <property type="component" value="Segment"/>
</dbReference>
<proteinExistence type="predicted"/>
<feature type="region of interest" description="Disordered" evidence="1">
    <location>
        <begin position="1"/>
        <end position="30"/>
    </location>
</feature>
<name>A0A162CHB4_9CAUD</name>
<protein>
    <submittedName>
        <fullName evidence="2">Uncharacterized protein</fullName>
    </submittedName>
</protein>
<feature type="compositionally biased region" description="Basic and acidic residues" evidence="1">
    <location>
        <begin position="1"/>
        <end position="10"/>
    </location>
</feature>
<accession>A0A162CHB4</accession>
<dbReference type="EMBL" id="KR029086">
    <property type="protein sequence ID" value="AKF12318.1"/>
    <property type="molecule type" value="Genomic_DNA"/>
</dbReference>